<evidence type="ECO:0000259" key="2">
    <source>
        <dbReference type="Pfam" id="PF05065"/>
    </source>
</evidence>
<dbReference type="eggNOG" id="COG4653">
    <property type="taxonomic scope" value="Bacteria"/>
</dbReference>
<dbReference type="Pfam" id="PF05065">
    <property type="entry name" value="Phage_capsid"/>
    <property type="match status" value="1"/>
</dbReference>
<name>A0A169G1P6_9BACI</name>
<dbReference type="KEGG" id="bon:A361_07905"/>
<proteinExistence type="predicted"/>
<sequence>MISGLLPLNIKQFVEQTYTPDNVLMQDAKTGLIPVEEGGLIVEDVIKGSTVMKLAKYEPMTKPKKTFSFKAKGAGAYWVSETEVIKTSKVEWLTASMQAEKLGVIIPFSKEFLRYTAKDFFNEVKPLISEAFYETFDIAALFGTNSPFATHSSGKSIFTGATDEGNLIALGSGDDLQDEVFDLMGLIEAGGFTPDGMVATNAFKQDLRRAKNATNGERYYTNLNDVEGMAVTYAKPEAFDVTKAAALMGDWDYARYGILQNIEYAVSEDAQLSSIVDASGKPINLFERDMFALRATMHIGYMNIKPAAFGALTPAAPAV</sequence>
<protein>
    <submittedName>
        <fullName evidence="3">Major capsid protein</fullName>
    </submittedName>
</protein>
<evidence type="ECO:0000256" key="1">
    <source>
        <dbReference type="ARBA" id="ARBA00004328"/>
    </source>
</evidence>
<accession>A0A169G1P6</accession>
<dbReference type="InterPro" id="IPR024455">
    <property type="entry name" value="Phage_capsid"/>
</dbReference>
<feature type="domain" description="Phage capsid-like C-terminal" evidence="2">
    <location>
        <begin position="38"/>
        <end position="311"/>
    </location>
</feature>
<dbReference type="SUPFAM" id="SSF56563">
    <property type="entry name" value="Major capsid protein gp5"/>
    <property type="match status" value="1"/>
</dbReference>
<dbReference type="NCBIfam" id="TIGR01554">
    <property type="entry name" value="major_cap_HK97"/>
    <property type="match status" value="1"/>
</dbReference>
<dbReference type="STRING" id="1196031.A361_07905"/>
<comment type="subcellular location">
    <subcellularLocation>
        <location evidence="1">Virion</location>
    </subcellularLocation>
</comment>
<evidence type="ECO:0000313" key="4">
    <source>
        <dbReference type="Proteomes" id="UP000077856"/>
    </source>
</evidence>
<dbReference type="AlphaFoldDB" id="A0A169G1P6"/>
<dbReference type="Proteomes" id="UP000077856">
    <property type="component" value="Chromosome"/>
</dbReference>
<dbReference type="EMBL" id="CP015506">
    <property type="protein sequence ID" value="AND42725.1"/>
    <property type="molecule type" value="Genomic_DNA"/>
</dbReference>
<reference evidence="3 4" key="1">
    <citation type="submission" date="2016-04" db="EMBL/GenBank/DDBJ databases">
        <title>Complete genome sequence of Bacillus oceanisediminis strain 2691.</title>
        <authorList>
            <person name="Jeong H."/>
            <person name="Kim H.J."/>
            <person name="Lee D.-W."/>
        </authorList>
    </citation>
    <scope>NUCLEOTIDE SEQUENCE [LARGE SCALE GENOMIC DNA]</scope>
    <source>
        <strain evidence="3 4">2691</strain>
    </source>
</reference>
<dbReference type="InterPro" id="IPR054612">
    <property type="entry name" value="Phage_capsid-like_C"/>
</dbReference>
<organism evidence="3 4">
    <name type="scientific">Cytobacillus oceanisediminis 2691</name>
    <dbReference type="NCBI Taxonomy" id="1196031"/>
    <lineage>
        <taxon>Bacteria</taxon>
        <taxon>Bacillati</taxon>
        <taxon>Bacillota</taxon>
        <taxon>Bacilli</taxon>
        <taxon>Bacillales</taxon>
        <taxon>Bacillaceae</taxon>
        <taxon>Cytobacillus</taxon>
    </lineage>
</organism>
<evidence type="ECO:0000313" key="3">
    <source>
        <dbReference type="EMBL" id="AND42725.1"/>
    </source>
</evidence>
<gene>
    <name evidence="3" type="ORF">A361_07905</name>
</gene>